<dbReference type="Gene3D" id="3.50.50.60">
    <property type="entry name" value="FAD/NAD(P)-binding domain"/>
    <property type="match status" value="1"/>
</dbReference>
<dbReference type="Proteomes" id="UP001596507">
    <property type="component" value="Unassembled WGS sequence"/>
</dbReference>
<evidence type="ECO:0000256" key="3">
    <source>
        <dbReference type="ARBA" id="ARBA00022630"/>
    </source>
</evidence>
<evidence type="ECO:0000259" key="8">
    <source>
        <dbReference type="Pfam" id="PF07976"/>
    </source>
</evidence>
<dbReference type="InterPro" id="IPR036249">
    <property type="entry name" value="Thioredoxin-like_sf"/>
</dbReference>
<keyword evidence="9" id="KW-0503">Monooxygenase</keyword>
<comment type="similarity">
    <text evidence="2">Belongs to the PheA/TfdB FAD monooxygenase family.</text>
</comment>
<gene>
    <name evidence="9" type="ORF">ACFQRL_11735</name>
</gene>
<accession>A0ABW2HJD4</accession>
<feature type="domain" description="FAD-binding" evidence="7">
    <location>
        <begin position="32"/>
        <end position="396"/>
    </location>
</feature>
<dbReference type="InterPro" id="IPR050641">
    <property type="entry name" value="RIFMO-like"/>
</dbReference>
<dbReference type="Gene3D" id="3.40.30.20">
    <property type="match status" value="1"/>
</dbReference>
<reference evidence="10" key="1">
    <citation type="journal article" date="2019" name="Int. J. Syst. Evol. Microbiol.">
        <title>The Global Catalogue of Microorganisms (GCM) 10K type strain sequencing project: providing services to taxonomists for standard genome sequencing and annotation.</title>
        <authorList>
            <consortium name="The Broad Institute Genomics Platform"/>
            <consortium name="The Broad Institute Genome Sequencing Center for Infectious Disease"/>
            <person name="Wu L."/>
            <person name="Ma J."/>
        </authorList>
    </citation>
    <scope>NUCLEOTIDE SEQUENCE [LARGE SCALE GENOMIC DNA]</scope>
    <source>
        <strain evidence="10">CGMCC 1.15772</strain>
    </source>
</reference>
<dbReference type="SUPFAM" id="SSF51905">
    <property type="entry name" value="FAD/NAD(P)-binding domain"/>
    <property type="match status" value="1"/>
</dbReference>
<dbReference type="NCBIfam" id="NF006144">
    <property type="entry name" value="PRK08294.1"/>
    <property type="match status" value="1"/>
</dbReference>
<dbReference type="InterPro" id="IPR002938">
    <property type="entry name" value="FAD-bd"/>
</dbReference>
<keyword evidence="3" id="KW-0285">Flavoprotein</keyword>
<dbReference type="EMBL" id="JBHTBE010000003">
    <property type="protein sequence ID" value="MFC7269635.1"/>
    <property type="molecule type" value="Genomic_DNA"/>
</dbReference>
<evidence type="ECO:0000256" key="1">
    <source>
        <dbReference type="ARBA" id="ARBA00001974"/>
    </source>
</evidence>
<comment type="caution">
    <text evidence="9">The sequence shown here is derived from an EMBL/GenBank/DDBJ whole genome shotgun (WGS) entry which is preliminary data.</text>
</comment>
<name>A0ABW2HJD4_9MICO</name>
<evidence type="ECO:0000256" key="4">
    <source>
        <dbReference type="ARBA" id="ARBA00022827"/>
    </source>
</evidence>
<dbReference type="Gene3D" id="3.30.9.10">
    <property type="entry name" value="D-Amino Acid Oxidase, subunit A, domain 2"/>
    <property type="match status" value="1"/>
</dbReference>
<proteinExistence type="inferred from homology"/>
<dbReference type="RefSeq" id="WP_262874567.1">
    <property type="nucleotide sequence ID" value="NZ_BAABKW010000001.1"/>
</dbReference>
<evidence type="ECO:0000313" key="10">
    <source>
        <dbReference type="Proteomes" id="UP001596507"/>
    </source>
</evidence>
<sequence>MQFHHHGYVSTDPRVRPAEGTGIDRPDDLPDEVDVLIVGSGPAGMLLAAQLSQYPSVTTRLVEKREGRLVIGQADGIQARSVETFQAFGFAERIIAEAYTISEMNFWTPDPADHARIIRTARADDDPHGISEFPHLIVNQARVLDYYAEVAAISPGRITPDYGWEFVGLTVGEAERPVTVQLRRADGEERTVRATYVVGCDGARSRVREAIGRKHIGGQSQHAWGVMDVLAVTDFPDIRTKCAIQSEAGSILHIPREGGYLFRMYVDLGEVPEGDHGAVRATPLETIIAKANDILGQYTLEVKDVAWWSVYEVGHRVTDKFDDVEVGGDAAPHVFICGDACHTHSAKAGQGMNVSMQDGFNLGWKLGSVLTGRAPEELLATYSAERQVIAQNLIDFDREWSGLMAKKPEEFSSPAELAEFYTRTAEFPAGFMTQYTPSIITGDDAHQRLAEGFPVGKRFKSAPVVRIADAVPAHLGHHAKADGRWRIYAFADTEATALGEWAQWLSEGADSPLRAHTPAGTDPDSVFDVKVVYQQDHSEVEIPTIPEVFLPRVGPFELIDYEKIYAARPEDDIFESRGLSRDGVVVVVRPDQYVAQVLPFSATAELAGFFAGNLLPA</sequence>
<dbReference type="CDD" id="cd02979">
    <property type="entry name" value="PHOX_C"/>
    <property type="match status" value="1"/>
</dbReference>
<dbReference type="PANTHER" id="PTHR43004">
    <property type="entry name" value="TRK SYSTEM POTASSIUM UPTAKE PROTEIN"/>
    <property type="match status" value="1"/>
</dbReference>
<evidence type="ECO:0000256" key="2">
    <source>
        <dbReference type="ARBA" id="ARBA00007801"/>
    </source>
</evidence>
<organism evidence="9 10">
    <name type="scientific">Microbacterium fluvii</name>
    <dbReference type="NCBI Taxonomy" id="415215"/>
    <lineage>
        <taxon>Bacteria</taxon>
        <taxon>Bacillati</taxon>
        <taxon>Actinomycetota</taxon>
        <taxon>Actinomycetes</taxon>
        <taxon>Micrococcales</taxon>
        <taxon>Microbacteriaceae</taxon>
        <taxon>Microbacterium</taxon>
    </lineage>
</organism>
<protein>
    <submittedName>
        <fullName evidence="9">FAD-binding monooxygenase</fullName>
    </submittedName>
</protein>
<dbReference type="PANTHER" id="PTHR43004:SF19">
    <property type="entry name" value="BINDING MONOOXYGENASE, PUTATIVE (JCVI)-RELATED"/>
    <property type="match status" value="1"/>
</dbReference>
<keyword evidence="5" id="KW-0560">Oxidoreductase</keyword>
<dbReference type="InterPro" id="IPR012941">
    <property type="entry name" value="Phe_hydrox_C_dim_dom"/>
</dbReference>
<dbReference type="SUPFAM" id="SSF52833">
    <property type="entry name" value="Thioredoxin-like"/>
    <property type="match status" value="1"/>
</dbReference>
<evidence type="ECO:0000256" key="6">
    <source>
        <dbReference type="SAM" id="MobiDB-lite"/>
    </source>
</evidence>
<dbReference type="SUPFAM" id="SSF54373">
    <property type="entry name" value="FAD-linked reductases, C-terminal domain"/>
    <property type="match status" value="1"/>
</dbReference>
<dbReference type="InterPro" id="IPR038220">
    <property type="entry name" value="PHOX_C_sf"/>
</dbReference>
<evidence type="ECO:0000313" key="9">
    <source>
        <dbReference type="EMBL" id="MFC7269635.1"/>
    </source>
</evidence>
<feature type="domain" description="Phenol hydroxylase-like C-terminal dimerisation" evidence="8">
    <location>
        <begin position="433"/>
        <end position="615"/>
    </location>
</feature>
<dbReference type="Pfam" id="PF07976">
    <property type="entry name" value="Phe_hydrox_dim"/>
    <property type="match status" value="1"/>
</dbReference>
<dbReference type="InterPro" id="IPR036188">
    <property type="entry name" value="FAD/NAD-bd_sf"/>
</dbReference>
<evidence type="ECO:0000256" key="5">
    <source>
        <dbReference type="ARBA" id="ARBA00023002"/>
    </source>
</evidence>
<feature type="region of interest" description="Disordered" evidence="6">
    <location>
        <begin position="1"/>
        <end position="29"/>
    </location>
</feature>
<keyword evidence="4" id="KW-0274">FAD</keyword>
<comment type="cofactor">
    <cofactor evidence="1">
        <name>FAD</name>
        <dbReference type="ChEBI" id="CHEBI:57692"/>
    </cofactor>
</comment>
<feature type="compositionally biased region" description="Basic and acidic residues" evidence="6">
    <location>
        <begin position="13"/>
        <end position="28"/>
    </location>
</feature>
<evidence type="ECO:0000259" key="7">
    <source>
        <dbReference type="Pfam" id="PF01494"/>
    </source>
</evidence>
<dbReference type="Pfam" id="PF01494">
    <property type="entry name" value="FAD_binding_3"/>
    <property type="match status" value="1"/>
</dbReference>
<dbReference type="GO" id="GO:0004497">
    <property type="term" value="F:monooxygenase activity"/>
    <property type="evidence" value="ECO:0007669"/>
    <property type="project" value="UniProtKB-KW"/>
</dbReference>
<keyword evidence="10" id="KW-1185">Reference proteome</keyword>
<dbReference type="PRINTS" id="PR00420">
    <property type="entry name" value="RNGMNOXGNASE"/>
</dbReference>